<dbReference type="EMBL" id="CAJPVI010000086">
    <property type="protein sequence ID" value="CAG2160620.1"/>
    <property type="molecule type" value="Genomic_DNA"/>
</dbReference>
<keyword evidence="2" id="KW-1185">Reference proteome</keyword>
<dbReference type="Pfam" id="PF11136">
    <property type="entry name" value="DUF2889"/>
    <property type="match status" value="1"/>
</dbReference>
<protein>
    <recommendedName>
        <fullName evidence="3">DUF2889 domain-containing protein</fullName>
    </recommendedName>
</protein>
<evidence type="ECO:0000313" key="2">
    <source>
        <dbReference type="Proteomes" id="UP000672657"/>
    </source>
</evidence>
<comment type="caution">
    <text evidence="1">The sequence shown here is derived from an EMBL/GenBank/DDBJ whole genome shotgun (WGS) entry which is preliminary data.</text>
</comment>
<sequence>MSFTTPQPRRHVHTRTVRCEGYKRDDGLWDIEGRVTDQKPFQYTEPIRGLRAAESESHHMRIRLTVDNDMVVHAIEVDMPSTPYLSCSEAISNYQALVGKRIDRTWRESVKSAVGAERGCTHARELLFPLATTAFQTVFGWQEGDARNSHMFEATEKPAFIGHCVGWAVGGPQVARFYPQFAKPK</sequence>
<organism evidence="1 2">
    <name type="scientific">Cupriavidus numazuensis</name>
    <dbReference type="NCBI Taxonomy" id="221992"/>
    <lineage>
        <taxon>Bacteria</taxon>
        <taxon>Pseudomonadati</taxon>
        <taxon>Pseudomonadota</taxon>
        <taxon>Betaproteobacteria</taxon>
        <taxon>Burkholderiales</taxon>
        <taxon>Burkholderiaceae</taxon>
        <taxon>Cupriavidus</taxon>
    </lineage>
</organism>
<evidence type="ECO:0000313" key="1">
    <source>
        <dbReference type="EMBL" id="CAG2160620.1"/>
    </source>
</evidence>
<accession>A0ABN7QGH2</accession>
<dbReference type="RefSeq" id="WP_211958366.1">
    <property type="nucleotide sequence ID" value="NZ_CAJPVI010000086.1"/>
</dbReference>
<proteinExistence type="predicted"/>
<reference evidence="1 2" key="1">
    <citation type="submission" date="2021-03" db="EMBL/GenBank/DDBJ databases">
        <authorList>
            <person name="Peeters C."/>
        </authorList>
    </citation>
    <scope>NUCLEOTIDE SEQUENCE [LARGE SCALE GENOMIC DNA]</scope>
    <source>
        <strain evidence="1 2">LMG 26411</strain>
    </source>
</reference>
<dbReference type="InterPro" id="IPR021312">
    <property type="entry name" value="DUF2889"/>
</dbReference>
<gene>
    <name evidence="1" type="ORF">LMG26411_07622</name>
</gene>
<evidence type="ECO:0008006" key="3">
    <source>
        <dbReference type="Google" id="ProtNLM"/>
    </source>
</evidence>
<dbReference type="Proteomes" id="UP000672657">
    <property type="component" value="Unassembled WGS sequence"/>
</dbReference>
<name>A0ABN7QGH2_9BURK</name>